<keyword evidence="3" id="KW-1185">Reference proteome</keyword>
<organism evidence="2 3">
    <name type="scientific">Paracoccidioides brasiliensis (strain Pb18)</name>
    <dbReference type="NCBI Taxonomy" id="502780"/>
    <lineage>
        <taxon>Eukaryota</taxon>
        <taxon>Fungi</taxon>
        <taxon>Dikarya</taxon>
        <taxon>Ascomycota</taxon>
        <taxon>Pezizomycotina</taxon>
        <taxon>Eurotiomycetes</taxon>
        <taxon>Eurotiomycetidae</taxon>
        <taxon>Onygenales</taxon>
        <taxon>Ajellomycetaceae</taxon>
        <taxon>Paracoccidioides</taxon>
    </lineage>
</organism>
<feature type="compositionally biased region" description="Polar residues" evidence="1">
    <location>
        <begin position="39"/>
        <end position="54"/>
    </location>
</feature>
<proteinExistence type="predicted"/>
<feature type="compositionally biased region" description="Low complexity" evidence="1">
    <location>
        <begin position="115"/>
        <end position="141"/>
    </location>
</feature>
<dbReference type="AlphaFoldDB" id="A0A0A0HU91"/>
<dbReference type="InParanoid" id="A0A0A0HU91"/>
<dbReference type="Proteomes" id="UP000001628">
    <property type="component" value="Unassembled WGS sequence"/>
</dbReference>
<feature type="compositionally biased region" description="Low complexity" evidence="1">
    <location>
        <begin position="156"/>
        <end position="169"/>
    </location>
</feature>
<dbReference type="HOGENOM" id="CLU_1261872_0_0_1"/>
<dbReference type="STRING" id="502780.A0A0A0HU91"/>
<feature type="compositionally biased region" description="Polar residues" evidence="1">
    <location>
        <begin position="1"/>
        <end position="31"/>
    </location>
</feature>
<feature type="compositionally biased region" description="Polar residues" evidence="1">
    <location>
        <begin position="200"/>
        <end position="219"/>
    </location>
</feature>
<protein>
    <submittedName>
        <fullName evidence="2">Uncharacterized protein</fullName>
    </submittedName>
</protein>
<evidence type="ECO:0000313" key="2">
    <source>
        <dbReference type="EMBL" id="KGM91586.1"/>
    </source>
</evidence>
<name>A0A0A0HU91_PARBD</name>
<dbReference type="RefSeq" id="XP_010763203.1">
    <property type="nucleotide sequence ID" value="XM_010764901.1"/>
</dbReference>
<evidence type="ECO:0000256" key="1">
    <source>
        <dbReference type="SAM" id="MobiDB-lite"/>
    </source>
</evidence>
<feature type="compositionally biased region" description="Polar residues" evidence="1">
    <location>
        <begin position="73"/>
        <end position="83"/>
    </location>
</feature>
<reference evidence="2 3" key="1">
    <citation type="journal article" date="2011" name="PLoS Genet.">
        <title>Comparative genomic analysis of human fungal pathogens causing paracoccidioidomycosis.</title>
        <authorList>
            <person name="Desjardins C.A."/>
            <person name="Champion M.D."/>
            <person name="Holder J.W."/>
            <person name="Muszewska A."/>
            <person name="Goldberg J."/>
            <person name="Bailao A.M."/>
            <person name="Brigido M.M."/>
            <person name="Ferreira M.E."/>
            <person name="Garcia A.M."/>
            <person name="Grynberg M."/>
            <person name="Gujja S."/>
            <person name="Heiman D.I."/>
            <person name="Henn M.R."/>
            <person name="Kodira C.D."/>
            <person name="Leon-Narvaez H."/>
            <person name="Longo L.V."/>
            <person name="Ma L.J."/>
            <person name="Malavazi I."/>
            <person name="Matsuo A.L."/>
            <person name="Morais F.V."/>
            <person name="Pereira M."/>
            <person name="Rodriguez-Brito S."/>
            <person name="Sakthikumar S."/>
            <person name="Salem-Izacc S.M."/>
            <person name="Sykes S.M."/>
            <person name="Teixeira M.M."/>
            <person name="Vallejo M.C."/>
            <person name="Walter M.E."/>
            <person name="Yandava C."/>
            <person name="Young S."/>
            <person name="Zeng Q."/>
            <person name="Zucker J."/>
            <person name="Felipe M.S."/>
            <person name="Goldman G.H."/>
            <person name="Haas B.J."/>
            <person name="McEwen J.G."/>
            <person name="Nino-Vega G."/>
            <person name="Puccia R."/>
            <person name="San-Blas G."/>
            <person name="Soares C.M."/>
            <person name="Birren B.W."/>
            <person name="Cuomo C.A."/>
        </authorList>
    </citation>
    <scope>NUCLEOTIDE SEQUENCE [LARGE SCALE GENOMIC DNA]</scope>
    <source>
        <strain evidence="2 3">Pb18</strain>
    </source>
</reference>
<feature type="region of interest" description="Disordered" evidence="1">
    <location>
        <begin position="1"/>
        <end position="219"/>
    </location>
</feature>
<feature type="compositionally biased region" description="Low complexity" evidence="1">
    <location>
        <begin position="55"/>
        <end position="72"/>
    </location>
</feature>
<dbReference type="eggNOG" id="ENOG502R93Y">
    <property type="taxonomic scope" value="Eukaryota"/>
</dbReference>
<dbReference type="VEuPathDB" id="FungiDB:PADG_12361"/>
<dbReference type="GeneID" id="22588258"/>
<sequence length="219" mass="22476">MSSSQSATATPDRNHSPSTKAAGQLSVSRPSVQGGIMDSTASKSNSVVHGLQSQPLTATTSPVSSPASDATPQHATTSSTTGTAPYGTRSRNRVGGARPNYAEDRDIDTEYELAGSLSRSSGSSKRVSNLNNSAASVSANVDNGKATGVNTRRHATTATTTNVSNTSAHSTKEHIPGTSSFLANPNANNSTTTKKRKQPGSHQTTPASSTPNTTFLCVD</sequence>
<accession>A0A0A0HU91</accession>
<evidence type="ECO:0000313" key="3">
    <source>
        <dbReference type="Proteomes" id="UP000001628"/>
    </source>
</evidence>
<dbReference type="EMBL" id="KN275968">
    <property type="protein sequence ID" value="KGM91586.1"/>
    <property type="molecule type" value="Genomic_DNA"/>
</dbReference>
<feature type="compositionally biased region" description="Polar residues" evidence="1">
    <location>
        <begin position="177"/>
        <end position="192"/>
    </location>
</feature>
<gene>
    <name evidence="2" type="ORF">PADG_12361</name>
</gene>
<dbReference type="KEGG" id="pbn:PADG_12361"/>